<feature type="compositionally biased region" description="Polar residues" evidence="1">
    <location>
        <begin position="94"/>
        <end position="109"/>
    </location>
</feature>
<feature type="compositionally biased region" description="Polar residues" evidence="1">
    <location>
        <begin position="28"/>
        <end position="49"/>
    </location>
</feature>
<gene>
    <name evidence="2" type="ORF">V6N12_048955</name>
</gene>
<organism evidence="2 3">
    <name type="scientific">Hibiscus sabdariffa</name>
    <name type="common">roselle</name>
    <dbReference type="NCBI Taxonomy" id="183260"/>
    <lineage>
        <taxon>Eukaryota</taxon>
        <taxon>Viridiplantae</taxon>
        <taxon>Streptophyta</taxon>
        <taxon>Embryophyta</taxon>
        <taxon>Tracheophyta</taxon>
        <taxon>Spermatophyta</taxon>
        <taxon>Magnoliopsida</taxon>
        <taxon>eudicotyledons</taxon>
        <taxon>Gunneridae</taxon>
        <taxon>Pentapetalae</taxon>
        <taxon>rosids</taxon>
        <taxon>malvids</taxon>
        <taxon>Malvales</taxon>
        <taxon>Malvaceae</taxon>
        <taxon>Malvoideae</taxon>
        <taxon>Hibiscus</taxon>
    </lineage>
</organism>
<keyword evidence="3" id="KW-1185">Reference proteome</keyword>
<reference evidence="2 3" key="1">
    <citation type="journal article" date="2024" name="G3 (Bethesda)">
        <title>Genome assembly of Hibiscus sabdariffa L. provides insights into metabolisms of medicinal natural products.</title>
        <authorList>
            <person name="Kim T."/>
        </authorList>
    </citation>
    <scope>NUCLEOTIDE SEQUENCE [LARGE SCALE GENOMIC DNA]</scope>
    <source>
        <strain evidence="2">TK-2024</strain>
        <tissue evidence="2">Old leaves</tissue>
    </source>
</reference>
<dbReference type="EMBL" id="JBBPBM010000013">
    <property type="protein sequence ID" value="KAK8561900.1"/>
    <property type="molecule type" value="Genomic_DNA"/>
</dbReference>
<dbReference type="PANTHER" id="PTHR36063">
    <property type="entry name" value="ARABIDOPSIS THALIANA GENOMIC DNA, CHROMOSOME 5, P1 CLONE:MOK16"/>
    <property type="match status" value="1"/>
</dbReference>
<evidence type="ECO:0000313" key="3">
    <source>
        <dbReference type="Proteomes" id="UP001472677"/>
    </source>
</evidence>
<dbReference type="Proteomes" id="UP001472677">
    <property type="component" value="Unassembled WGS sequence"/>
</dbReference>
<evidence type="ECO:0000256" key="1">
    <source>
        <dbReference type="SAM" id="MobiDB-lite"/>
    </source>
</evidence>
<name>A0ABR2EIS8_9ROSI</name>
<comment type="caution">
    <text evidence="2">The sequence shown here is derived from an EMBL/GenBank/DDBJ whole genome shotgun (WGS) entry which is preliminary data.</text>
</comment>
<sequence>MSKSDVGFSTGSLRGGVQKDLSRLGQLSPAQDSPTPKFTQTSPNLTSGVPVQVCDGVDLSRSQSPFQAPGRVGELCDAVWSPTWAQGPVVSQTQGIDQYDGSGSESRAYSSGGDMANRYSQQTDSSRFLPCFDLGLPVGSDSIDSTDSIRATAYCDKGAEPSSGPVTENLHPMGDKKRCRVVMLEDPEVCVQEQLGKEDPERVSILFLLLHCESSLTMEASNMAKESTGRGCSWMERAPPPVVHPQKPSTSPHLETIVEDDAEEFDNDSSRILVYISQFLAISKHLRNVPLSFVRAMMVPSC</sequence>
<feature type="compositionally biased region" description="Polar residues" evidence="1">
    <location>
        <begin position="1"/>
        <end position="12"/>
    </location>
</feature>
<dbReference type="PANTHER" id="PTHR36063:SF1">
    <property type="entry name" value="ARABIDOPSIS THALIANA GENOMIC DNA, CHROMOSOME 5, P1 CLONE:MOK16"/>
    <property type="match status" value="1"/>
</dbReference>
<protein>
    <submittedName>
        <fullName evidence="2">Uncharacterized protein</fullName>
    </submittedName>
</protein>
<evidence type="ECO:0000313" key="2">
    <source>
        <dbReference type="EMBL" id="KAK8561900.1"/>
    </source>
</evidence>
<proteinExistence type="predicted"/>
<accession>A0ABR2EIS8</accession>
<feature type="region of interest" description="Disordered" evidence="1">
    <location>
        <begin position="94"/>
        <end position="113"/>
    </location>
</feature>
<feature type="region of interest" description="Disordered" evidence="1">
    <location>
        <begin position="1"/>
        <end position="49"/>
    </location>
</feature>